<accession>A0AAV8QL78</accession>
<evidence type="ECO:0008006" key="3">
    <source>
        <dbReference type="Google" id="ProtNLM"/>
    </source>
</evidence>
<dbReference type="InterPro" id="IPR004926">
    <property type="entry name" value="LEA_3a"/>
</dbReference>
<dbReference type="Pfam" id="PF03242">
    <property type="entry name" value="LEA_3a"/>
    <property type="match status" value="1"/>
</dbReference>
<reference evidence="1 2" key="1">
    <citation type="submission" date="2022-12" db="EMBL/GenBank/DDBJ databases">
        <title>Chromosome-scale assembly of the Ensete ventricosum genome.</title>
        <authorList>
            <person name="Dussert Y."/>
            <person name="Stocks J."/>
            <person name="Wendawek A."/>
            <person name="Woldeyes F."/>
            <person name="Nichols R.A."/>
            <person name="Borrell J.S."/>
        </authorList>
    </citation>
    <scope>NUCLEOTIDE SEQUENCE [LARGE SCALE GENOMIC DNA]</scope>
    <source>
        <strain evidence="2">cv. Maze</strain>
        <tissue evidence="1">Seeds</tissue>
    </source>
</reference>
<dbReference type="GO" id="GO:0006950">
    <property type="term" value="P:response to stress"/>
    <property type="evidence" value="ECO:0007669"/>
    <property type="project" value="TreeGrafter"/>
</dbReference>
<dbReference type="AlphaFoldDB" id="A0AAV8QL78"/>
<dbReference type="GO" id="GO:0005739">
    <property type="term" value="C:mitochondrion"/>
    <property type="evidence" value="ECO:0007669"/>
    <property type="project" value="TreeGrafter"/>
</dbReference>
<evidence type="ECO:0000313" key="1">
    <source>
        <dbReference type="EMBL" id="KAJ8471934.1"/>
    </source>
</evidence>
<evidence type="ECO:0000313" key="2">
    <source>
        <dbReference type="Proteomes" id="UP001222027"/>
    </source>
</evidence>
<comment type="caution">
    <text evidence="1">The sequence shown here is derived from an EMBL/GenBank/DDBJ whole genome shotgun (WGS) entry which is preliminary data.</text>
</comment>
<name>A0AAV8QL78_ENSVE</name>
<gene>
    <name evidence="1" type="ORF">OPV22_026277</name>
</gene>
<keyword evidence="2" id="KW-1185">Reference proteome</keyword>
<protein>
    <recommendedName>
        <fullName evidence="3">Late embryogenesis abundant protein Lea5</fullName>
    </recommendedName>
</protein>
<organism evidence="1 2">
    <name type="scientific">Ensete ventricosum</name>
    <name type="common">Abyssinian banana</name>
    <name type="synonym">Musa ensete</name>
    <dbReference type="NCBI Taxonomy" id="4639"/>
    <lineage>
        <taxon>Eukaryota</taxon>
        <taxon>Viridiplantae</taxon>
        <taxon>Streptophyta</taxon>
        <taxon>Embryophyta</taxon>
        <taxon>Tracheophyta</taxon>
        <taxon>Spermatophyta</taxon>
        <taxon>Magnoliopsida</taxon>
        <taxon>Liliopsida</taxon>
        <taxon>Zingiberales</taxon>
        <taxon>Musaceae</taxon>
        <taxon>Ensete</taxon>
    </lineage>
</organism>
<sequence>MARALSNANLVAALSDGVALLATRRGYATTAAAAAATTTTGTGSRERLAVAEQMVKSAPPAGAEEAACSWVPDPATGYYRPANRMDEIDPAALREMLLTRNKSRSRLI</sequence>
<dbReference type="EMBL" id="JAQQAF010000007">
    <property type="protein sequence ID" value="KAJ8471934.1"/>
    <property type="molecule type" value="Genomic_DNA"/>
</dbReference>
<dbReference type="PANTHER" id="PTHR33509">
    <property type="entry name" value="LATE EMBRYOGENIS ABUNDANT PROTEIN 2-RELATED"/>
    <property type="match status" value="1"/>
</dbReference>
<proteinExistence type="predicted"/>
<dbReference type="Proteomes" id="UP001222027">
    <property type="component" value="Unassembled WGS sequence"/>
</dbReference>
<dbReference type="PANTHER" id="PTHR33509:SF5">
    <property type="entry name" value="PROTEIN SENESCENCE-ASSOCIATED GENE 21, MITOCHONDRIAL"/>
    <property type="match status" value="1"/>
</dbReference>